<feature type="compositionally biased region" description="Low complexity" evidence="6">
    <location>
        <begin position="257"/>
        <end position="272"/>
    </location>
</feature>
<dbReference type="GO" id="GO:0043565">
    <property type="term" value="F:sequence-specific DNA binding"/>
    <property type="evidence" value="ECO:0007669"/>
    <property type="project" value="TreeGrafter"/>
</dbReference>
<keyword evidence="3" id="KW-0238">DNA-binding</keyword>
<dbReference type="AlphaFoldDB" id="A0A427XND8"/>
<feature type="domain" description="Zn(2)-C6 fungal-type" evidence="7">
    <location>
        <begin position="208"/>
        <end position="237"/>
    </location>
</feature>
<keyword evidence="5" id="KW-0539">Nucleus</keyword>
<evidence type="ECO:0000256" key="2">
    <source>
        <dbReference type="ARBA" id="ARBA00023015"/>
    </source>
</evidence>
<name>A0A427XND8_9TREE</name>
<accession>A0A427XND8</accession>
<dbReference type="RefSeq" id="XP_028475372.1">
    <property type="nucleotide sequence ID" value="XM_028624300.1"/>
</dbReference>
<dbReference type="EMBL" id="RSCE01000008">
    <property type="protein sequence ID" value="RSH80425.1"/>
    <property type="molecule type" value="Genomic_DNA"/>
</dbReference>
<dbReference type="InterPro" id="IPR036864">
    <property type="entry name" value="Zn2-C6_fun-type_DNA-bd_sf"/>
</dbReference>
<comment type="subcellular location">
    <subcellularLocation>
        <location evidence="1">Nucleus</location>
    </subcellularLocation>
</comment>
<evidence type="ECO:0000313" key="8">
    <source>
        <dbReference type="EMBL" id="RSH80425.1"/>
    </source>
</evidence>
<comment type="caution">
    <text evidence="8">The sequence shown here is derived from an EMBL/GenBank/DDBJ whole genome shotgun (WGS) entry which is preliminary data.</text>
</comment>
<dbReference type="GO" id="GO:0008270">
    <property type="term" value="F:zinc ion binding"/>
    <property type="evidence" value="ECO:0007669"/>
    <property type="project" value="InterPro"/>
</dbReference>
<dbReference type="SUPFAM" id="SSF57701">
    <property type="entry name" value="Zn2/Cys6 DNA-binding domain"/>
    <property type="match status" value="1"/>
</dbReference>
<evidence type="ECO:0000256" key="3">
    <source>
        <dbReference type="ARBA" id="ARBA00023125"/>
    </source>
</evidence>
<dbReference type="PROSITE" id="PS50048">
    <property type="entry name" value="ZN2_CY6_FUNGAL_2"/>
    <property type="match status" value="1"/>
</dbReference>
<organism evidence="8 9">
    <name type="scientific">Apiotrichum porosum</name>
    <dbReference type="NCBI Taxonomy" id="105984"/>
    <lineage>
        <taxon>Eukaryota</taxon>
        <taxon>Fungi</taxon>
        <taxon>Dikarya</taxon>
        <taxon>Basidiomycota</taxon>
        <taxon>Agaricomycotina</taxon>
        <taxon>Tremellomycetes</taxon>
        <taxon>Trichosporonales</taxon>
        <taxon>Trichosporonaceae</taxon>
        <taxon>Apiotrichum</taxon>
    </lineage>
</organism>
<feature type="region of interest" description="Disordered" evidence="6">
    <location>
        <begin position="242"/>
        <end position="297"/>
    </location>
</feature>
<dbReference type="PROSITE" id="PS00463">
    <property type="entry name" value="ZN2_CY6_FUNGAL_1"/>
    <property type="match status" value="1"/>
</dbReference>
<evidence type="ECO:0000256" key="1">
    <source>
        <dbReference type="ARBA" id="ARBA00004123"/>
    </source>
</evidence>
<proteinExistence type="predicted"/>
<dbReference type="CDD" id="cd00067">
    <property type="entry name" value="GAL4"/>
    <property type="match status" value="1"/>
</dbReference>
<dbReference type="InterPro" id="IPR051711">
    <property type="entry name" value="Stress_Response_Reg"/>
</dbReference>
<dbReference type="GeneID" id="39593546"/>
<dbReference type="OrthoDB" id="39175at2759"/>
<keyword evidence="4" id="KW-0804">Transcription</keyword>
<gene>
    <name evidence="8" type="ORF">EHS24_009003</name>
</gene>
<dbReference type="PANTHER" id="PTHR47540">
    <property type="entry name" value="THIAMINE REPRESSIBLE GENES REGULATORY PROTEIN THI5"/>
    <property type="match status" value="1"/>
</dbReference>
<dbReference type="InterPro" id="IPR001138">
    <property type="entry name" value="Zn2Cys6_DnaBD"/>
</dbReference>
<sequence length="431" mass="44807">MATHPYPSSSQFSVGMAPNQGPSRNGYRLPQAAQGQMPATQYAYPTPHQPNMYLQPDVNQYGLVTPPTNTPAQFGSPLIANGGYAPLPGGTPSSQWSINALALSSVGATDSSLAYGYAPSPLMGQDPSCAAPGEVFTGGMHHHHNHHHGAVEGLGFPHSAMAHAHHAPPSMYRGGPGMGMKSHHGHLILGADGQPTTEIKKRSRTAQACERCRIRKARCFGGNPCNRCTKRRFVCEFSTAVRQRGPNKPQAGTSTAGSNSNDPGSVSSSASGHATKSPASPPKAIRRHSLPEGSNPAAYSAKTYSANDVTNLAAVEEGVAYSLPSSTVIPHLPTPTGGEYLAVPQANGLRSGDSSVYSAQYRSPLFAAHRSDSLDSASAPTTGSSADYPYTPISPATAFSPTLGMTPTVGGMYPNTVPAPAGADEQSYYAA</sequence>
<dbReference type="GO" id="GO:0045944">
    <property type="term" value="P:positive regulation of transcription by RNA polymerase II"/>
    <property type="evidence" value="ECO:0007669"/>
    <property type="project" value="TreeGrafter"/>
</dbReference>
<evidence type="ECO:0000256" key="6">
    <source>
        <dbReference type="SAM" id="MobiDB-lite"/>
    </source>
</evidence>
<dbReference type="STRING" id="105984.A0A427XND8"/>
<protein>
    <recommendedName>
        <fullName evidence="7">Zn(2)-C6 fungal-type domain-containing protein</fullName>
    </recommendedName>
</protein>
<dbReference type="PANTHER" id="PTHR47540:SF2">
    <property type="entry name" value="ZN(II)2CYS6 TRANSCRIPTION FACTOR (EUROFUNG)"/>
    <property type="match status" value="1"/>
</dbReference>
<dbReference type="Proteomes" id="UP000279236">
    <property type="component" value="Unassembled WGS sequence"/>
</dbReference>
<feature type="compositionally biased region" description="Polar residues" evidence="6">
    <location>
        <begin position="1"/>
        <end position="13"/>
    </location>
</feature>
<dbReference type="GO" id="GO:0000981">
    <property type="term" value="F:DNA-binding transcription factor activity, RNA polymerase II-specific"/>
    <property type="evidence" value="ECO:0007669"/>
    <property type="project" value="InterPro"/>
</dbReference>
<dbReference type="Gene3D" id="4.10.240.10">
    <property type="entry name" value="Zn(2)-C6 fungal-type DNA-binding domain"/>
    <property type="match status" value="1"/>
</dbReference>
<evidence type="ECO:0000256" key="5">
    <source>
        <dbReference type="ARBA" id="ARBA00023242"/>
    </source>
</evidence>
<evidence type="ECO:0000256" key="4">
    <source>
        <dbReference type="ARBA" id="ARBA00023163"/>
    </source>
</evidence>
<reference evidence="8 9" key="1">
    <citation type="submission" date="2018-11" db="EMBL/GenBank/DDBJ databases">
        <title>Genome sequence of Apiotrichum porosum DSM 27194.</title>
        <authorList>
            <person name="Aliyu H."/>
            <person name="Gorte O."/>
            <person name="Ochsenreither K."/>
        </authorList>
    </citation>
    <scope>NUCLEOTIDE SEQUENCE [LARGE SCALE GENOMIC DNA]</scope>
    <source>
        <strain evidence="8 9">DSM 27194</strain>
    </source>
</reference>
<dbReference type="SMART" id="SM00066">
    <property type="entry name" value="GAL4"/>
    <property type="match status" value="1"/>
</dbReference>
<dbReference type="Pfam" id="PF00172">
    <property type="entry name" value="Zn_clus"/>
    <property type="match status" value="1"/>
</dbReference>
<evidence type="ECO:0000259" key="7">
    <source>
        <dbReference type="PROSITE" id="PS50048"/>
    </source>
</evidence>
<feature type="region of interest" description="Disordered" evidence="6">
    <location>
        <begin position="1"/>
        <end position="49"/>
    </location>
</feature>
<dbReference type="GO" id="GO:0005634">
    <property type="term" value="C:nucleus"/>
    <property type="evidence" value="ECO:0007669"/>
    <property type="project" value="UniProtKB-SubCell"/>
</dbReference>
<keyword evidence="9" id="KW-1185">Reference proteome</keyword>
<keyword evidence="2" id="KW-0805">Transcription regulation</keyword>
<evidence type="ECO:0000313" key="9">
    <source>
        <dbReference type="Proteomes" id="UP000279236"/>
    </source>
</evidence>